<reference evidence="8 9" key="1">
    <citation type="submission" date="2015-09" db="EMBL/GenBank/DDBJ databases">
        <authorList>
            <consortium name="Pathogen Informatics"/>
        </authorList>
    </citation>
    <scope>NUCLEOTIDE SEQUENCE [LARGE SCALE GENOMIC DNA]</scope>
    <source>
        <strain evidence="2 9">2789STDY5834835</strain>
        <strain evidence="1 8">2789STDY5834966</strain>
    </source>
</reference>
<dbReference type="RefSeq" id="WP_005351220.1">
    <property type="nucleotide sequence ID" value="NZ_CABJFJ010000024.1"/>
</dbReference>
<dbReference type="EMBL" id="QRNJ01000066">
    <property type="protein sequence ID" value="RHK35265.1"/>
    <property type="molecule type" value="Genomic_DNA"/>
</dbReference>
<sequence>MGQLPQDPIMLYSVINTKLRDFYSSLEVLCEDMGLSEEELKEKLSSAGFEYDKDRNQFI</sequence>
<evidence type="ECO:0000313" key="4">
    <source>
        <dbReference type="EMBL" id="RGZ82740.1"/>
    </source>
</evidence>
<protein>
    <submittedName>
        <fullName evidence="3">DUF4250 domain-containing protein</fullName>
    </submittedName>
</protein>
<dbReference type="AlphaFoldDB" id="A0A174KN82"/>
<evidence type="ECO:0000313" key="9">
    <source>
        <dbReference type="Proteomes" id="UP000095679"/>
    </source>
</evidence>
<gene>
    <name evidence="6" type="ORF">DW068_13705</name>
    <name evidence="5" type="ORF">DW833_14950</name>
    <name evidence="4" type="ORF">DW972_07840</name>
    <name evidence="7" type="ORF">DWZ29_12065</name>
    <name evidence="3" type="ORF">DXD91_14320</name>
    <name evidence="2" type="ORF">ERS852450_03082</name>
    <name evidence="1" type="ORF">ERS852578_00170</name>
</gene>
<dbReference type="InterPro" id="IPR025346">
    <property type="entry name" value="DUF4250"/>
</dbReference>
<evidence type="ECO:0000313" key="13">
    <source>
        <dbReference type="Proteomes" id="UP000284621"/>
    </source>
</evidence>
<accession>A0A174KN82</accession>
<dbReference type="Proteomes" id="UP000095390">
    <property type="component" value="Unassembled WGS sequence"/>
</dbReference>
<dbReference type="Proteomes" id="UP000262524">
    <property type="component" value="Unassembled WGS sequence"/>
</dbReference>
<dbReference type="Proteomes" id="UP000283700">
    <property type="component" value="Unassembled WGS sequence"/>
</dbReference>
<dbReference type="Proteomes" id="UP000284621">
    <property type="component" value="Unassembled WGS sequence"/>
</dbReference>
<dbReference type="EMBL" id="QSEP01000041">
    <property type="protein sequence ID" value="RGZ82740.1"/>
    <property type="molecule type" value="Genomic_DNA"/>
</dbReference>
<evidence type="ECO:0000313" key="6">
    <source>
        <dbReference type="EMBL" id="RHK35265.1"/>
    </source>
</evidence>
<evidence type="ECO:0000313" key="1">
    <source>
        <dbReference type="EMBL" id="CUM77890.1"/>
    </source>
</evidence>
<dbReference type="Proteomes" id="UP000286561">
    <property type="component" value="Unassembled WGS sequence"/>
</dbReference>
<dbReference type="EMBL" id="QRQO01000038">
    <property type="protein sequence ID" value="RHN11335.1"/>
    <property type="molecule type" value="Genomic_DNA"/>
</dbReference>
<evidence type="ECO:0000313" key="8">
    <source>
        <dbReference type="Proteomes" id="UP000095390"/>
    </source>
</evidence>
<dbReference type="EMBL" id="QSID01000024">
    <property type="protein sequence ID" value="RHC60000.1"/>
    <property type="molecule type" value="Genomic_DNA"/>
</dbReference>
<name>A0A174KN82_9FIRM</name>
<dbReference type="Proteomes" id="UP000283497">
    <property type="component" value="Unassembled WGS sequence"/>
</dbReference>
<evidence type="ECO:0000313" key="12">
    <source>
        <dbReference type="Proteomes" id="UP000283700"/>
    </source>
</evidence>
<evidence type="ECO:0000313" key="7">
    <source>
        <dbReference type="EMBL" id="RHN11335.1"/>
    </source>
</evidence>
<evidence type="ECO:0000313" key="2">
    <source>
        <dbReference type="EMBL" id="CUP10630.1"/>
    </source>
</evidence>
<dbReference type="GeneID" id="75047697"/>
<evidence type="ECO:0000313" key="10">
    <source>
        <dbReference type="Proteomes" id="UP000262524"/>
    </source>
</evidence>
<evidence type="ECO:0000313" key="5">
    <source>
        <dbReference type="EMBL" id="RHC60000.1"/>
    </source>
</evidence>
<dbReference type="EMBL" id="CYYC01000002">
    <property type="protein sequence ID" value="CUM77890.1"/>
    <property type="molecule type" value="Genomic_DNA"/>
</dbReference>
<evidence type="ECO:0000313" key="11">
    <source>
        <dbReference type="Proteomes" id="UP000283497"/>
    </source>
</evidence>
<keyword evidence="13" id="KW-1185">Reference proteome</keyword>
<dbReference type="OrthoDB" id="6636823at2"/>
<proteinExistence type="predicted"/>
<reference evidence="10 11" key="2">
    <citation type="submission" date="2018-08" db="EMBL/GenBank/DDBJ databases">
        <title>A genome reference for cultivated species of the human gut microbiota.</title>
        <authorList>
            <person name="Zou Y."/>
            <person name="Xue W."/>
            <person name="Luo G."/>
        </authorList>
    </citation>
    <scope>NUCLEOTIDE SEQUENCE [LARGE SCALE GENOMIC DNA]</scope>
    <source>
        <strain evidence="7 12">AF31-17AC</strain>
        <strain evidence="6 11">AF45-14BH</strain>
        <strain evidence="5 13">AM34-3LB</strain>
        <strain evidence="4 14">AM48-23BH</strain>
        <strain evidence="3 10">TM10-1AC</strain>
    </source>
</reference>
<dbReference type="Proteomes" id="UP000095679">
    <property type="component" value="Unassembled WGS sequence"/>
</dbReference>
<organism evidence="2 9">
    <name type="scientific">Anaerobutyricum hallii</name>
    <dbReference type="NCBI Taxonomy" id="39488"/>
    <lineage>
        <taxon>Bacteria</taxon>
        <taxon>Bacillati</taxon>
        <taxon>Bacillota</taxon>
        <taxon>Clostridia</taxon>
        <taxon>Lachnospirales</taxon>
        <taxon>Lachnospiraceae</taxon>
        <taxon>Anaerobutyricum</taxon>
    </lineage>
</organism>
<dbReference type="EMBL" id="QSOE01000152">
    <property type="protein sequence ID" value="RGI78304.1"/>
    <property type="molecule type" value="Genomic_DNA"/>
</dbReference>
<evidence type="ECO:0000313" key="14">
    <source>
        <dbReference type="Proteomes" id="UP000286561"/>
    </source>
</evidence>
<dbReference type="Pfam" id="PF14056">
    <property type="entry name" value="DUF4250"/>
    <property type="match status" value="1"/>
</dbReference>
<evidence type="ECO:0000313" key="3">
    <source>
        <dbReference type="EMBL" id="RGI78304.1"/>
    </source>
</evidence>
<dbReference type="EMBL" id="CYZL01000042">
    <property type="protein sequence ID" value="CUP10630.1"/>
    <property type="molecule type" value="Genomic_DNA"/>
</dbReference>